<name>A0A2P2NZ63_RHIMU</name>
<dbReference type="EMBL" id="GGEC01067205">
    <property type="protein sequence ID" value="MBX47689.1"/>
    <property type="molecule type" value="Transcribed_RNA"/>
</dbReference>
<sequence length="17" mass="2033">MALLRHLHNLEILRNCS</sequence>
<accession>A0A2P2NZ63</accession>
<evidence type="ECO:0000313" key="1">
    <source>
        <dbReference type="EMBL" id="MBX47689.1"/>
    </source>
</evidence>
<dbReference type="AlphaFoldDB" id="A0A2P2NZ63"/>
<organism evidence="1">
    <name type="scientific">Rhizophora mucronata</name>
    <name type="common">Asiatic mangrove</name>
    <dbReference type="NCBI Taxonomy" id="61149"/>
    <lineage>
        <taxon>Eukaryota</taxon>
        <taxon>Viridiplantae</taxon>
        <taxon>Streptophyta</taxon>
        <taxon>Embryophyta</taxon>
        <taxon>Tracheophyta</taxon>
        <taxon>Spermatophyta</taxon>
        <taxon>Magnoliopsida</taxon>
        <taxon>eudicotyledons</taxon>
        <taxon>Gunneridae</taxon>
        <taxon>Pentapetalae</taxon>
        <taxon>rosids</taxon>
        <taxon>fabids</taxon>
        <taxon>Malpighiales</taxon>
        <taxon>Rhizophoraceae</taxon>
        <taxon>Rhizophora</taxon>
    </lineage>
</organism>
<reference evidence="1" key="1">
    <citation type="submission" date="2018-02" db="EMBL/GenBank/DDBJ databases">
        <title>Rhizophora mucronata_Transcriptome.</title>
        <authorList>
            <person name="Meera S.P."/>
            <person name="Sreeshan A."/>
            <person name="Augustine A."/>
        </authorList>
    </citation>
    <scope>NUCLEOTIDE SEQUENCE</scope>
    <source>
        <tissue evidence="1">Leaf</tissue>
    </source>
</reference>
<protein>
    <submittedName>
        <fullName evidence="1">Uncharacterized protein</fullName>
    </submittedName>
</protein>
<proteinExistence type="predicted"/>